<dbReference type="AlphaFoldDB" id="A0A1F8FUZ6"/>
<gene>
    <name evidence="1" type="ORF">A3C88_02960</name>
</gene>
<evidence type="ECO:0008006" key="3">
    <source>
        <dbReference type="Google" id="ProtNLM"/>
    </source>
</evidence>
<name>A0A1F8FUZ6_9BACT</name>
<dbReference type="Proteomes" id="UP000178117">
    <property type="component" value="Unassembled WGS sequence"/>
</dbReference>
<reference evidence="1 2" key="1">
    <citation type="journal article" date="2016" name="Nat. Commun.">
        <title>Thousands of microbial genomes shed light on interconnected biogeochemical processes in an aquifer system.</title>
        <authorList>
            <person name="Anantharaman K."/>
            <person name="Brown C.T."/>
            <person name="Hug L.A."/>
            <person name="Sharon I."/>
            <person name="Castelle C.J."/>
            <person name="Probst A.J."/>
            <person name="Thomas B.C."/>
            <person name="Singh A."/>
            <person name="Wilkins M.J."/>
            <person name="Karaoz U."/>
            <person name="Brodie E.L."/>
            <person name="Williams K.H."/>
            <person name="Hubbard S.S."/>
            <person name="Banfield J.F."/>
        </authorList>
    </citation>
    <scope>NUCLEOTIDE SEQUENCE [LARGE SCALE GENOMIC DNA]</scope>
</reference>
<proteinExistence type="predicted"/>
<dbReference type="EMBL" id="MGJZ01000031">
    <property type="protein sequence ID" value="OGN16530.1"/>
    <property type="molecule type" value="Genomic_DNA"/>
</dbReference>
<evidence type="ECO:0000313" key="1">
    <source>
        <dbReference type="EMBL" id="OGN16530.1"/>
    </source>
</evidence>
<organism evidence="1 2">
    <name type="scientific">Candidatus Yanofskybacteria bacterium RIFCSPHIGHO2_02_FULL_50_12</name>
    <dbReference type="NCBI Taxonomy" id="1802685"/>
    <lineage>
        <taxon>Bacteria</taxon>
        <taxon>Candidatus Yanofskyibacteriota</taxon>
    </lineage>
</organism>
<comment type="caution">
    <text evidence="1">The sequence shown here is derived from an EMBL/GenBank/DDBJ whole genome shotgun (WGS) entry which is preliminary data.</text>
</comment>
<evidence type="ECO:0000313" key="2">
    <source>
        <dbReference type="Proteomes" id="UP000178117"/>
    </source>
</evidence>
<accession>A0A1F8FUZ6</accession>
<protein>
    <recommendedName>
        <fullName evidence="3">Transglutaminase-like domain-containing protein</fullName>
    </recommendedName>
</protein>
<sequence length="205" mass="23696">MENRLRLSRWEHALFARLNSARKVQDWLNALPFNHGNTCNSPRVAIRDGHAHCFEGALLAAAALWAHGQKPLILDLRSTAKDFDHVVALFKQHGHWGAISKTNHAVLRYREPVYQTVRELAMSYFHEYFLNQTGFKTLRSYSRPFDLSKSVEWVTTETGVEDWAIRLDESPHHEIITRPMIASLRRADVVERKAGEIVEWPRKSS</sequence>